<evidence type="ECO:0000313" key="2">
    <source>
        <dbReference type="Proteomes" id="UP000439522"/>
    </source>
</evidence>
<accession>A0A6I4TAY0</accession>
<name>A0A6I4TAY0_9SPHN</name>
<evidence type="ECO:0000313" key="1">
    <source>
        <dbReference type="EMBL" id="MXO73914.1"/>
    </source>
</evidence>
<dbReference type="AlphaFoldDB" id="A0A6I4TAY0"/>
<protein>
    <recommendedName>
        <fullName evidence="3">Aspartate-semialdehyde dehydrogenase</fullName>
    </recommendedName>
</protein>
<organism evidence="1 2">
    <name type="scientific">Tsuneonella aeria</name>
    <dbReference type="NCBI Taxonomy" id="1837929"/>
    <lineage>
        <taxon>Bacteria</taxon>
        <taxon>Pseudomonadati</taxon>
        <taxon>Pseudomonadota</taxon>
        <taxon>Alphaproteobacteria</taxon>
        <taxon>Sphingomonadales</taxon>
        <taxon>Erythrobacteraceae</taxon>
        <taxon>Tsuneonella</taxon>
    </lineage>
</organism>
<dbReference type="RefSeq" id="WP_160609719.1">
    <property type="nucleotide sequence ID" value="NZ_WTZA01000001.1"/>
</dbReference>
<gene>
    <name evidence="1" type="ORF">GRI40_01580</name>
</gene>
<dbReference type="Proteomes" id="UP000439522">
    <property type="component" value="Unassembled WGS sequence"/>
</dbReference>
<dbReference type="OrthoDB" id="878483at2"/>
<dbReference type="EMBL" id="WTZA01000001">
    <property type="protein sequence ID" value="MXO73914.1"/>
    <property type="molecule type" value="Genomic_DNA"/>
</dbReference>
<sequence length="185" mass="19354">MFIGACGGPPARDEAPKAAGTAAATAVAPAAHQGVAILDTDGIAIGRAKANARFFPFGTPRDAVETSAERALAEPAVRSENAECGAGPMRFVRYGSLTLNFLDDRLAGWWAEPGRNSVTRDSIRPGMRLRDLAVGRSVKRVAESTLEGEFTYVSADGREIGGFADGAGENARIASLHAGANCFFR</sequence>
<evidence type="ECO:0008006" key="3">
    <source>
        <dbReference type="Google" id="ProtNLM"/>
    </source>
</evidence>
<reference evidence="1 2" key="1">
    <citation type="submission" date="2019-12" db="EMBL/GenBank/DDBJ databases">
        <title>Genomic-based taxomic classification of the family Erythrobacteraceae.</title>
        <authorList>
            <person name="Xu L."/>
        </authorList>
    </citation>
    <scope>NUCLEOTIDE SEQUENCE [LARGE SCALE GENOMIC DNA]</scope>
    <source>
        <strain evidence="1 2">100921-2</strain>
    </source>
</reference>
<keyword evidence="2" id="KW-1185">Reference proteome</keyword>
<proteinExistence type="predicted"/>
<comment type="caution">
    <text evidence="1">The sequence shown here is derived from an EMBL/GenBank/DDBJ whole genome shotgun (WGS) entry which is preliminary data.</text>
</comment>